<dbReference type="SUPFAM" id="SSF53597">
    <property type="entry name" value="Dihydrofolate reductase-like"/>
    <property type="match status" value="1"/>
</dbReference>
<dbReference type="InterPro" id="IPR024072">
    <property type="entry name" value="DHFR-like_dom_sf"/>
</dbReference>
<evidence type="ECO:0000259" key="1">
    <source>
        <dbReference type="Pfam" id="PF01872"/>
    </source>
</evidence>
<reference evidence="2 3" key="1">
    <citation type="submission" date="2021-03" db="EMBL/GenBank/DDBJ databases">
        <title>Sequencing the genomes of 1000 actinobacteria strains.</title>
        <authorList>
            <person name="Klenk H.-P."/>
        </authorList>
    </citation>
    <scope>NUCLEOTIDE SEQUENCE [LARGE SCALE GENOMIC DNA]</scope>
    <source>
        <strain evidence="2 3">DSM 12936</strain>
    </source>
</reference>
<dbReference type="EMBL" id="JAGIOB010000001">
    <property type="protein sequence ID" value="MBP2418015.1"/>
    <property type="molecule type" value="Genomic_DNA"/>
</dbReference>
<protein>
    <submittedName>
        <fullName evidence="2">Dihydrofolate reductase</fullName>
    </submittedName>
</protein>
<dbReference type="PANTHER" id="PTHR38011">
    <property type="entry name" value="DIHYDROFOLATE REDUCTASE FAMILY PROTEIN (AFU_ORTHOLOGUE AFUA_8G06820)"/>
    <property type="match status" value="1"/>
</dbReference>
<dbReference type="PANTHER" id="PTHR38011:SF11">
    <property type="entry name" value="2,5-DIAMINO-6-RIBOSYLAMINO-4(3H)-PYRIMIDINONE 5'-PHOSPHATE REDUCTASE"/>
    <property type="match status" value="1"/>
</dbReference>
<comment type="caution">
    <text evidence="2">The sequence shown here is derived from an EMBL/GenBank/DDBJ whole genome shotgun (WGS) entry which is preliminary data.</text>
</comment>
<sequence length="189" mass="19964">MRTLTYHVAASVDGFIAGPGGEFDFFGFDGDSAAWIVAECPETLPVQARGPLGLTGTPNRHFDTVLMGRRTYEPALAAGITSPYPHLRQLVFSRTLGVPAEGVEVVADDPVAVVRRLKQEEGAGIWLAGGGALAGALRDEVDVLVVKRNPVVLGAGVPLFAGPFAPTGLRRTGTRAFETGVVVETYHRP</sequence>
<dbReference type="Gene3D" id="3.40.430.10">
    <property type="entry name" value="Dihydrofolate Reductase, subunit A"/>
    <property type="match status" value="1"/>
</dbReference>
<dbReference type="InterPro" id="IPR002734">
    <property type="entry name" value="RibDG_C"/>
</dbReference>
<accession>A0ABS4ZAD6</accession>
<dbReference type="Pfam" id="PF01872">
    <property type="entry name" value="RibD_C"/>
    <property type="match status" value="1"/>
</dbReference>
<proteinExistence type="predicted"/>
<name>A0ABS4ZAD6_9ACTN</name>
<evidence type="ECO:0000313" key="3">
    <source>
        <dbReference type="Proteomes" id="UP000758168"/>
    </source>
</evidence>
<dbReference type="InterPro" id="IPR050765">
    <property type="entry name" value="Riboflavin_Biosynth_HTPR"/>
</dbReference>
<dbReference type="RefSeq" id="WP_210057199.1">
    <property type="nucleotide sequence ID" value="NZ_BAAAMH010000010.1"/>
</dbReference>
<feature type="domain" description="Bacterial bifunctional deaminase-reductase C-terminal" evidence="1">
    <location>
        <begin position="3"/>
        <end position="183"/>
    </location>
</feature>
<keyword evidence="3" id="KW-1185">Reference proteome</keyword>
<evidence type="ECO:0000313" key="2">
    <source>
        <dbReference type="EMBL" id="MBP2418015.1"/>
    </source>
</evidence>
<gene>
    <name evidence="2" type="ORF">JOF54_002937</name>
</gene>
<organism evidence="2 3">
    <name type="scientific">Microlunatus capsulatus</name>
    <dbReference type="NCBI Taxonomy" id="99117"/>
    <lineage>
        <taxon>Bacteria</taxon>
        <taxon>Bacillati</taxon>
        <taxon>Actinomycetota</taxon>
        <taxon>Actinomycetes</taxon>
        <taxon>Propionibacteriales</taxon>
        <taxon>Propionibacteriaceae</taxon>
        <taxon>Microlunatus</taxon>
    </lineage>
</organism>
<dbReference type="Proteomes" id="UP000758168">
    <property type="component" value="Unassembled WGS sequence"/>
</dbReference>